<dbReference type="EMBL" id="JACHIA010000026">
    <property type="protein sequence ID" value="MBB6073561.1"/>
    <property type="molecule type" value="Genomic_DNA"/>
</dbReference>
<dbReference type="AlphaFoldDB" id="A0A841H5Z5"/>
<dbReference type="Pfam" id="PF04074">
    <property type="entry name" value="DUF386"/>
    <property type="match status" value="1"/>
</dbReference>
<dbReference type="InterPro" id="IPR037012">
    <property type="entry name" value="NanQ/TabA/YiaL_sf"/>
</dbReference>
<dbReference type="SUPFAM" id="SSF51197">
    <property type="entry name" value="Clavaminate synthase-like"/>
    <property type="match status" value="1"/>
</dbReference>
<keyword evidence="2" id="KW-1185">Reference proteome</keyword>
<dbReference type="NCBIfam" id="TIGR00022">
    <property type="entry name" value="YhcH/YjgK/YiaL family protein"/>
    <property type="match status" value="1"/>
</dbReference>
<comment type="caution">
    <text evidence="1">The sequence shown here is derived from an EMBL/GenBank/DDBJ whole genome shotgun (WGS) entry which is preliminary data.</text>
</comment>
<dbReference type="Gene3D" id="2.60.120.370">
    <property type="entry name" value="YhcH/YjgK/YiaL"/>
    <property type="match status" value="1"/>
</dbReference>
<sequence length="153" mass="16864">MILTTLADSAVYEVLGPRVAAGLRWLRSVDPAIADGRHPIEGDDVWALVSSYETGPATEKRFEAHRVYVDLQYVAAGTERILHAPLETVEVAEPYAESNDITWFAEPPFSSSLLMRTGDLAVFHPEDAHKPGCMAGGKHAVKKIVVKVRLRDR</sequence>
<name>A0A841H5Z5_9BACT</name>
<protein>
    <submittedName>
        <fullName evidence="1">YhcH/YjgK/YiaL family protein</fullName>
    </submittedName>
</protein>
<evidence type="ECO:0000313" key="2">
    <source>
        <dbReference type="Proteomes" id="UP000582837"/>
    </source>
</evidence>
<accession>A0A841H5Z5</accession>
<dbReference type="PANTHER" id="PTHR34986">
    <property type="entry name" value="EVOLVED BETA-GALACTOSIDASE SUBUNIT BETA"/>
    <property type="match status" value="1"/>
</dbReference>
<dbReference type="RefSeq" id="WP_170034215.1">
    <property type="nucleotide sequence ID" value="NZ_JABDTL010000001.1"/>
</dbReference>
<dbReference type="Proteomes" id="UP000582837">
    <property type="component" value="Unassembled WGS sequence"/>
</dbReference>
<dbReference type="PANTHER" id="PTHR34986:SF1">
    <property type="entry name" value="PROTEIN YIAL"/>
    <property type="match status" value="1"/>
</dbReference>
<gene>
    <name evidence="1" type="ORF">HNQ61_005232</name>
</gene>
<proteinExistence type="predicted"/>
<reference evidence="1 2" key="1">
    <citation type="submission" date="2020-08" db="EMBL/GenBank/DDBJ databases">
        <title>Genomic Encyclopedia of Type Strains, Phase IV (KMG-IV): sequencing the most valuable type-strain genomes for metagenomic binning, comparative biology and taxonomic classification.</title>
        <authorList>
            <person name="Goeker M."/>
        </authorList>
    </citation>
    <scope>NUCLEOTIDE SEQUENCE [LARGE SCALE GENOMIC DNA]</scope>
    <source>
        <strain evidence="1 2">DSM 29007</strain>
    </source>
</reference>
<organism evidence="1 2">
    <name type="scientific">Longimicrobium terrae</name>
    <dbReference type="NCBI Taxonomy" id="1639882"/>
    <lineage>
        <taxon>Bacteria</taxon>
        <taxon>Pseudomonadati</taxon>
        <taxon>Gemmatimonadota</taxon>
        <taxon>Longimicrobiia</taxon>
        <taxon>Longimicrobiales</taxon>
        <taxon>Longimicrobiaceae</taxon>
        <taxon>Longimicrobium</taxon>
    </lineage>
</organism>
<dbReference type="GO" id="GO:0005829">
    <property type="term" value="C:cytosol"/>
    <property type="evidence" value="ECO:0007669"/>
    <property type="project" value="TreeGrafter"/>
</dbReference>
<evidence type="ECO:0000313" key="1">
    <source>
        <dbReference type="EMBL" id="MBB6073561.1"/>
    </source>
</evidence>
<dbReference type="InterPro" id="IPR004375">
    <property type="entry name" value="NanQ/TabA/YiaL"/>
</dbReference>